<dbReference type="PANTHER" id="PTHR39639:SF1">
    <property type="entry name" value="DUF262 DOMAIN-CONTAINING PROTEIN"/>
    <property type="match status" value="1"/>
</dbReference>
<evidence type="ECO:0000256" key="1">
    <source>
        <dbReference type="SAM" id="MobiDB-lite"/>
    </source>
</evidence>
<dbReference type="AlphaFoldDB" id="A0A6A7AWT8"/>
<feature type="region of interest" description="Disordered" evidence="1">
    <location>
        <begin position="431"/>
        <end position="563"/>
    </location>
</feature>
<dbReference type="PANTHER" id="PTHR39639">
    <property type="entry name" value="CHROMOSOME 16, WHOLE GENOME SHOTGUN SEQUENCE"/>
    <property type="match status" value="1"/>
</dbReference>
<evidence type="ECO:0000259" key="2">
    <source>
        <dbReference type="Pfam" id="PF03235"/>
    </source>
</evidence>
<feature type="compositionally biased region" description="Low complexity" evidence="1">
    <location>
        <begin position="10"/>
        <end position="19"/>
    </location>
</feature>
<feature type="compositionally biased region" description="Basic residues" evidence="1">
    <location>
        <begin position="638"/>
        <end position="647"/>
    </location>
</feature>
<feature type="domain" description="GmrSD restriction endonucleases N-terminal" evidence="2">
    <location>
        <begin position="81"/>
        <end position="204"/>
    </location>
</feature>
<feature type="region of interest" description="Disordered" evidence="1">
    <location>
        <begin position="618"/>
        <end position="651"/>
    </location>
</feature>
<evidence type="ECO:0000313" key="3">
    <source>
        <dbReference type="EMBL" id="KAF2847720.1"/>
    </source>
</evidence>
<evidence type="ECO:0000313" key="4">
    <source>
        <dbReference type="Proteomes" id="UP000799423"/>
    </source>
</evidence>
<sequence length="773" mass="85845">MPGPASMEMSTTTTSCSSTKQELHEDIPLRTFIKDEPTPDRNGDFSDNADDAKDDESYRPRPQLPRPQVNLRSLADLMRGLEDGNIDVNPDYQREVVWTADRMTGLVNSLMENFYIPPIILNGKQKRIVEDGGSIISTTYVCVDGKQRLSSVRAFIKGMIPCHDHHGEKWWFSDEGSIRRRKVLPEAIQKAFLNKDFVAYQFEALTQEQEEDLFARVQMGMTLTAAEKMRASSGPWQELARLFVDDFPTIYALMKDRARAKDFQLTLSCFSQIVEVMHPTAPTGIPVMKTNHSALPKFLSNKGLVDDGIKSHLASVWNTLRELIEVDPNTFTNANKYLGGVQTFAPVEMVAVTIMISMYSETRNIHLLLGDIRALREELRRHFVDLRLNAVTWKFIWEYLDDLEGIRGTVDGSTVDRRRADVTSAHSLTAIPLAPPSSTSAPAALAGSSTQVVTRKSSPPDVLSQDVAPVAVLRTRSRPRISSSRKASPRQSISADSEARTATPPSHVRPPKRQRTKAGPSSIVGQNQGGVISHPEGVLLYDSPEMTPTVPQRFESPVSTELNDPSIRTSLNGHTPHHISPRLPLPLPSQLRQNHISGLHNYRKSSFTPSNYLSPYSTFASSQQNTRTTASPRMPSTHSKHGPKTSRGHSDIGLGAYSPANIDEQWEGIVRSISPQVPPQAIPATSSAQLQTREKIMRNTRGSPAQQAEDIIDLTSDAEVEQERQNLLSFFKGRSAASSAKTQRSPIVEAEAALDKVRTVLNNPYAMYKNQDE</sequence>
<dbReference type="Proteomes" id="UP000799423">
    <property type="component" value="Unassembled WGS sequence"/>
</dbReference>
<feature type="compositionally biased region" description="Basic and acidic residues" evidence="1">
    <location>
        <begin position="21"/>
        <end position="44"/>
    </location>
</feature>
<feature type="compositionally biased region" description="Low complexity" evidence="1">
    <location>
        <begin position="480"/>
        <end position="490"/>
    </location>
</feature>
<dbReference type="OrthoDB" id="5419821at2759"/>
<feature type="compositionally biased region" description="Low complexity" evidence="1">
    <location>
        <begin position="436"/>
        <end position="450"/>
    </location>
</feature>
<feature type="compositionally biased region" description="Polar residues" evidence="1">
    <location>
        <begin position="618"/>
        <end position="637"/>
    </location>
</feature>
<protein>
    <recommendedName>
        <fullName evidence="2">GmrSD restriction endonucleases N-terminal domain-containing protein</fullName>
    </recommendedName>
</protein>
<keyword evidence="4" id="KW-1185">Reference proteome</keyword>
<organism evidence="3 4">
    <name type="scientific">Plenodomus tracheiphilus IPT5</name>
    <dbReference type="NCBI Taxonomy" id="1408161"/>
    <lineage>
        <taxon>Eukaryota</taxon>
        <taxon>Fungi</taxon>
        <taxon>Dikarya</taxon>
        <taxon>Ascomycota</taxon>
        <taxon>Pezizomycotina</taxon>
        <taxon>Dothideomycetes</taxon>
        <taxon>Pleosporomycetidae</taxon>
        <taxon>Pleosporales</taxon>
        <taxon>Pleosporineae</taxon>
        <taxon>Leptosphaeriaceae</taxon>
        <taxon>Plenodomus</taxon>
    </lineage>
</organism>
<dbReference type="EMBL" id="MU006323">
    <property type="protein sequence ID" value="KAF2847720.1"/>
    <property type="molecule type" value="Genomic_DNA"/>
</dbReference>
<accession>A0A6A7AWT8</accession>
<reference evidence="3" key="1">
    <citation type="submission" date="2020-01" db="EMBL/GenBank/DDBJ databases">
        <authorList>
            <consortium name="DOE Joint Genome Institute"/>
            <person name="Haridas S."/>
            <person name="Albert R."/>
            <person name="Binder M."/>
            <person name="Bloem J."/>
            <person name="Labutti K."/>
            <person name="Salamov A."/>
            <person name="Andreopoulos B."/>
            <person name="Baker S.E."/>
            <person name="Barry K."/>
            <person name="Bills G."/>
            <person name="Bluhm B.H."/>
            <person name="Cannon C."/>
            <person name="Castanera R."/>
            <person name="Culley D.E."/>
            <person name="Daum C."/>
            <person name="Ezra D."/>
            <person name="Gonzalez J.B."/>
            <person name="Henrissat B."/>
            <person name="Kuo A."/>
            <person name="Liang C."/>
            <person name="Lipzen A."/>
            <person name="Lutzoni F."/>
            <person name="Magnuson J."/>
            <person name="Mondo S."/>
            <person name="Nolan M."/>
            <person name="Ohm R."/>
            <person name="Pangilinan J."/>
            <person name="Park H.-J."/>
            <person name="Ramirez L."/>
            <person name="Alfaro M."/>
            <person name="Sun H."/>
            <person name="Tritt A."/>
            <person name="Yoshinaga Y."/>
            <person name="Zwiers L.-H."/>
            <person name="Turgeon B.G."/>
            <person name="Goodwin S.B."/>
            <person name="Spatafora J.W."/>
            <person name="Crous P.W."/>
            <person name="Grigoriev I.V."/>
        </authorList>
    </citation>
    <scope>NUCLEOTIDE SEQUENCE</scope>
    <source>
        <strain evidence="3">IPT5</strain>
    </source>
</reference>
<gene>
    <name evidence="3" type="ORF">T440DRAFT_455777</name>
</gene>
<name>A0A6A7AWT8_9PLEO</name>
<proteinExistence type="predicted"/>
<feature type="region of interest" description="Disordered" evidence="1">
    <location>
        <begin position="1"/>
        <end position="67"/>
    </location>
</feature>
<dbReference type="InterPro" id="IPR004919">
    <property type="entry name" value="GmrSD_N"/>
</dbReference>
<dbReference type="Pfam" id="PF03235">
    <property type="entry name" value="GmrSD_N"/>
    <property type="match status" value="1"/>
</dbReference>